<dbReference type="Bgee" id="ENSELUG00000005106">
    <property type="expression patterns" value="Expressed in brain and 9 other cell types or tissues"/>
</dbReference>
<dbReference type="InterPro" id="IPR026142">
    <property type="entry name" value="Pro_pase_1_reg_su_36"/>
</dbReference>
<dbReference type="PANTHER" id="PTHR21055">
    <property type="entry name" value="PROTEIN PHOSPHATASE 1 REGULATORY SUBUNIT 36"/>
    <property type="match status" value="1"/>
</dbReference>
<evidence type="ECO:0000313" key="3">
    <source>
        <dbReference type="Proteomes" id="UP000265140"/>
    </source>
</evidence>
<name>A0A3P8XH06_ESOLU</name>
<dbReference type="PANTHER" id="PTHR21055:SF3">
    <property type="entry name" value="PROTEIN PHOSPHATASE 1 REGULATORY SUBUNIT 36"/>
    <property type="match status" value="1"/>
</dbReference>
<feature type="region of interest" description="Disordered" evidence="1">
    <location>
        <begin position="273"/>
        <end position="302"/>
    </location>
</feature>
<dbReference type="AlphaFoldDB" id="A0A3P8XH06"/>
<feature type="compositionally biased region" description="Basic and acidic residues" evidence="1">
    <location>
        <begin position="274"/>
        <end position="296"/>
    </location>
</feature>
<dbReference type="GeneTree" id="ENSGT00390000012412"/>
<protein>
    <recommendedName>
        <fullName evidence="4">Protein phosphatase 1 regulatory subunit 36</fullName>
    </recommendedName>
</protein>
<feature type="compositionally biased region" description="Polar residues" evidence="1">
    <location>
        <begin position="411"/>
        <end position="428"/>
    </location>
</feature>
<organism evidence="2 3">
    <name type="scientific">Esox lucius</name>
    <name type="common">Northern pike</name>
    <dbReference type="NCBI Taxonomy" id="8010"/>
    <lineage>
        <taxon>Eukaryota</taxon>
        <taxon>Metazoa</taxon>
        <taxon>Chordata</taxon>
        <taxon>Craniata</taxon>
        <taxon>Vertebrata</taxon>
        <taxon>Euteleostomi</taxon>
        <taxon>Actinopterygii</taxon>
        <taxon>Neopterygii</taxon>
        <taxon>Teleostei</taxon>
        <taxon>Protacanthopterygii</taxon>
        <taxon>Esociformes</taxon>
        <taxon>Esocidae</taxon>
        <taxon>Esox</taxon>
    </lineage>
</organism>
<dbReference type="OrthoDB" id="6724830at2759"/>
<dbReference type="Pfam" id="PF14895">
    <property type="entry name" value="PPPI_inhib"/>
    <property type="match status" value="1"/>
</dbReference>
<dbReference type="RefSeq" id="XP_010872130.2">
    <property type="nucleotide sequence ID" value="XM_010873828.4"/>
</dbReference>
<dbReference type="GeneID" id="105012763"/>
<sequence length="434" mass="49200">MPKLQTEKIRIPTPGRWNWNDETQSLEFIRFNKVVEVNEKRINTKPVNFQDLASKRPEGQMQTLAKRGGQSSKKTVGPALHTYKSSAKPIQRDYVTIEDVKQVALSLLQENELSIPPSFLPVLKSKELNDFLAALLLYLSCYFERKSLEKNPIPLMAEQSTSEMQVMTEALVKVELAQKQLALCYSSLVLGPGRFQQHHMARGRSHVSSTYKDRQLYECMYSFFCYVAWVTFSRNDLRGIQEEVGRLLRSDTFNPALRTRVDATEDTLLAQDTYSKEGQTDSKEHSQSHNATEQRKSQRRPALCKIMTQRSPLMVSLLPLPSEDAPHLFGRGRPRKQSQETLSDLESLMGELKDQLATFSFGILGKPFSQFSCTALMPKNEDEHDDDKEDADIHVRSDKTTYMAQRPVASSPDQRGSLNRADTNTSRATAGAVS</sequence>
<dbReference type="Ensembl" id="ENSELUT00000013303.3">
    <property type="protein sequence ID" value="ENSELUP00000003862.2"/>
    <property type="gene ID" value="ENSELUG00000005106.3"/>
</dbReference>
<evidence type="ECO:0008006" key="4">
    <source>
        <dbReference type="Google" id="ProtNLM"/>
    </source>
</evidence>
<evidence type="ECO:0000313" key="2">
    <source>
        <dbReference type="Ensembl" id="ENSELUP00000003862.2"/>
    </source>
</evidence>
<keyword evidence="3" id="KW-1185">Reference proteome</keyword>
<reference evidence="3" key="1">
    <citation type="journal article" date="2014" name="PLoS ONE">
        <title>The genome and linkage map of the northern pike (Esox lucius): conserved synteny revealed between the salmonid sister group and the Neoteleostei.</title>
        <authorList>
            <person name="Rondeau E.B."/>
            <person name="Minkley D.R."/>
            <person name="Leong J.S."/>
            <person name="Messmer A.M."/>
            <person name="Jantzen J.R."/>
            <person name="von Schalburg K.R."/>
            <person name="Lemon C."/>
            <person name="Bird N.H."/>
            <person name="Koop B.F."/>
        </authorList>
    </citation>
    <scope>NUCLEOTIDE SEQUENCE</scope>
</reference>
<dbReference type="OMA" id="FMHEPAV"/>
<dbReference type="InParanoid" id="A0A3P8XH06"/>
<reference evidence="2" key="2">
    <citation type="submission" date="2020-02" db="EMBL/GenBank/DDBJ databases">
        <title>Esox lucius (northern pike) genome, fEsoLuc1, primary haplotype.</title>
        <authorList>
            <person name="Myers G."/>
            <person name="Karagic N."/>
            <person name="Meyer A."/>
            <person name="Pippel M."/>
            <person name="Reichard M."/>
            <person name="Winkler S."/>
            <person name="Tracey A."/>
            <person name="Sims Y."/>
            <person name="Howe K."/>
            <person name="Rhie A."/>
            <person name="Formenti G."/>
            <person name="Durbin R."/>
            <person name="Fedrigo O."/>
            <person name="Jarvis E.D."/>
        </authorList>
    </citation>
    <scope>NUCLEOTIDE SEQUENCE [LARGE SCALE GENOMIC DNA]</scope>
</reference>
<feature type="region of interest" description="Disordered" evidence="1">
    <location>
        <begin position="379"/>
        <end position="434"/>
    </location>
</feature>
<accession>A0A3P8XH06</accession>
<proteinExistence type="predicted"/>
<reference evidence="2" key="3">
    <citation type="submission" date="2025-08" db="UniProtKB">
        <authorList>
            <consortium name="Ensembl"/>
        </authorList>
    </citation>
    <scope>IDENTIFICATION</scope>
</reference>
<dbReference type="GO" id="GO:0019902">
    <property type="term" value="F:phosphatase binding"/>
    <property type="evidence" value="ECO:0007669"/>
    <property type="project" value="InterPro"/>
</dbReference>
<reference evidence="2" key="4">
    <citation type="submission" date="2025-09" db="UniProtKB">
        <authorList>
            <consortium name="Ensembl"/>
        </authorList>
    </citation>
    <scope>IDENTIFICATION</scope>
</reference>
<dbReference type="Proteomes" id="UP000265140">
    <property type="component" value="Chromosome 10"/>
</dbReference>
<evidence type="ECO:0000256" key="1">
    <source>
        <dbReference type="SAM" id="MobiDB-lite"/>
    </source>
</evidence>